<keyword evidence="3" id="KW-1185">Reference proteome</keyword>
<comment type="caution">
    <text evidence="2">The sequence shown here is derived from an EMBL/GenBank/DDBJ whole genome shotgun (WGS) entry which is preliminary data.</text>
</comment>
<reference evidence="2" key="1">
    <citation type="submission" date="2020-10" db="EMBL/GenBank/DDBJ databases">
        <title>Chromosome-scale genome assembly of the Allis shad, Alosa alosa.</title>
        <authorList>
            <person name="Margot Z."/>
            <person name="Christophe K."/>
            <person name="Cabau C."/>
            <person name="Louis A."/>
            <person name="Berthelot C."/>
            <person name="Parey E."/>
            <person name="Roest Crollius H."/>
            <person name="Montfort J."/>
            <person name="Robinson-Rechavi M."/>
            <person name="Bucao C."/>
            <person name="Bouchez O."/>
            <person name="Gislard M."/>
            <person name="Lluch J."/>
            <person name="Milhes M."/>
            <person name="Lampietro C."/>
            <person name="Lopez Roques C."/>
            <person name="Donnadieu C."/>
            <person name="Braasch I."/>
            <person name="Desvignes T."/>
            <person name="Postlethwait J."/>
            <person name="Bobe J."/>
            <person name="Guiguen Y."/>
        </authorList>
    </citation>
    <scope>NUCLEOTIDE SEQUENCE</scope>
    <source>
        <strain evidence="2">M-15738</strain>
        <tissue evidence="2">Blood</tissue>
    </source>
</reference>
<evidence type="ECO:0000313" key="2">
    <source>
        <dbReference type="EMBL" id="KAG5268486.1"/>
    </source>
</evidence>
<feature type="region of interest" description="Disordered" evidence="1">
    <location>
        <begin position="192"/>
        <end position="220"/>
    </location>
</feature>
<feature type="compositionally biased region" description="Low complexity" evidence="1">
    <location>
        <begin position="203"/>
        <end position="215"/>
    </location>
</feature>
<feature type="region of interest" description="Disordered" evidence="1">
    <location>
        <begin position="24"/>
        <end position="71"/>
    </location>
</feature>
<dbReference type="EMBL" id="JADWDJ010000016">
    <property type="protein sequence ID" value="KAG5268486.1"/>
    <property type="molecule type" value="Genomic_DNA"/>
</dbReference>
<organism evidence="2 3">
    <name type="scientific">Alosa alosa</name>
    <name type="common">allis shad</name>
    <dbReference type="NCBI Taxonomy" id="278164"/>
    <lineage>
        <taxon>Eukaryota</taxon>
        <taxon>Metazoa</taxon>
        <taxon>Chordata</taxon>
        <taxon>Craniata</taxon>
        <taxon>Vertebrata</taxon>
        <taxon>Euteleostomi</taxon>
        <taxon>Actinopterygii</taxon>
        <taxon>Neopterygii</taxon>
        <taxon>Teleostei</taxon>
        <taxon>Clupei</taxon>
        <taxon>Clupeiformes</taxon>
        <taxon>Clupeoidei</taxon>
        <taxon>Clupeidae</taxon>
        <taxon>Alosa</taxon>
    </lineage>
</organism>
<feature type="non-terminal residue" evidence="2">
    <location>
        <position position="236"/>
    </location>
</feature>
<protein>
    <submittedName>
        <fullName evidence="2">Uncharacterized protein</fullName>
    </submittedName>
</protein>
<dbReference type="Proteomes" id="UP000823561">
    <property type="component" value="Chromosome 16"/>
</dbReference>
<feature type="compositionally biased region" description="Polar residues" evidence="1">
    <location>
        <begin position="59"/>
        <end position="71"/>
    </location>
</feature>
<name>A0AAV6G3N1_9TELE</name>
<accession>A0AAV6G3N1</accession>
<proteinExistence type="predicted"/>
<evidence type="ECO:0000256" key="1">
    <source>
        <dbReference type="SAM" id="MobiDB-lite"/>
    </source>
</evidence>
<sequence>MCSVVTQRKAKHRWIRRMWRERDVKEEEEERDVTQQGQIEEEKIMDSNEDATAPEERSITTNDAYPSAVQPASTEPTATKAHMGFHQHLLSTSRIQMEMMPFYEYIMDLSEEEWESFADAMHNPVTKAQFLTVCVNVAKHVTLSALKIITPSLARSLGEDSELLKAPDESQDIIEVNKGVLTKVIHKAGSRSSLRSCDEPPMSSHSSSGKRSSTSLQTTLVPQHGITKEHILHNVQ</sequence>
<evidence type="ECO:0000313" key="3">
    <source>
        <dbReference type="Proteomes" id="UP000823561"/>
    </source>
</evidence>
<dbReference type="AlphaFoldDB" id="A0AAV6G3N1"/>
<gene>
    <name evidence="2" type="ORF">AALO_G00213120</name>
</gene>